<keyword evidence="6" id="KW-1185">Reference proteome</keyword>
<feature type="signal peptide" evidence="3">
    <location>
        <begin position="1"/>
        <end position="19"/>
    </location>
</feature>
<dbReference type="Proteomes" id="UP000464262">
    <property type="component" value="Chromosome 1"/>
</dbReference>
<accession>A0A7Z2YE36</accession>
<keyword evidence="2 3" id="KW-0732">Signal</keyword>
<dbReference type="RefSeq" id="WP_164648543.1">
    <property type="nucleotide sequence ID" value="NZ_CP047475.1"/>
</dbReference>
<dbReference type="InterPro" id="IPR002509">
    <property type="entry name" value="NODB_dom"/>
</dbReference>
<dbReference type="PROSITE" id="PS51677">
    <property type="entry name" value="NODB"/>
    <property type="match status" value="1"/>
</dbReference>
<dbReference type="GO" id="GO:0016810">
    <property type="term" value="F:hydrolase activity, acting on carbon-nitrogen (but not peptide) bonds"/>
    <property type="evidence" value="ECO:0007669"/>
    <property type="project" value="InterPro"/>
</dbReference>
<sequence>MKRPIFALSLLLTSTLTYAQALNVLIYHHVDDNTPHSTSTKVDDFIAQLDAFEEQGYEIVDLESTLKQIQSGEKVEGKKLALTFDDGFRSVCDTAYPILKQRQLPFTVFVTTDPIDANFQGYCSWDQLRDMSQHGATIANHTLDHAFLVRESLQTEEWFERATSNIEMAQQRIEEEIGTAPMLFAYPYGEYNYPLRDWLKEQGYVAFGQQSGSVEFNSDWQALPRFNAAGYYASVESLRFKINARALPTNFTLLPDPVVAESLPALRVELEPSTEAHYPHLQCYFNGQTVDVDWHDKTSFTVLPPKELVNGRHRINCTAPHRNGSPFYWLSQQWLVVNP</sequence>
<evidence type="ECO:0000313" key="5">
    <source>
        <dbReference type="EMBL" id="QIA63650.1"/>
    </source>
</evidence>
<dbReference type="Pfam" id="PF01522">
    <property type="entry name" value="Polysacc_deac_1"/>
    <property type="match status" value="1"/>
</dbReference>
<protein>
    <submittedName>
        <fullName evidence="5">Polysaccharide deacetylase family protein</fullName>
    </submittedName>
</protein>
<dbReference type="KEGG" id="vas:GT360_09035"/>
<dbReference type="CDD" id="cd10973">
    <property type="entry name" value="CE4_DAC_u4_5s"/>
    <property type="match status" value="1"/>
</dbReference>
<comment type="subcellular location">
    <subcellularLocation>
        <location evidence="1">Secreted</location>
    </subcellularLocation>
</comment>
<name>A0A7Z2YE36_9VIBR</name>
<evidence type="ECO:0000256" key="2">
    <source>
        <dbReference type="ARBA" id="ARBA00022729"/>
    </source>
</evidence>
<dbReference type="PANTHER" id="PTHR34216">
    <property type="match status" value="1"/>
</dbReference>
<feature type="domain" description="NodB homology" evidence="4">
    <location>
        <begin position="78"/>
        <end position="339"/>
    </location>
</feature>
<proteinExistence type="predicted"/>
<dbReference type="PANTHER" id="PTHR34216:SF3">
    <property type="entry name" value="POLY-BETA-1,6-N-ACETYL-D-GLUCOSAMINE N-DEACETYLASE"/>
    <property type="match status" value="1"/>
</dbReference>
<reference evidence="5 6" key="1">
    <citation type="submission" date="2020-01" db="EMBL/GenBank/DDBJ databases">
        <title>Whole genome and functional gene identification of agarase of Vibrio HN897.</title>
        <authorList>
            <person name="Liu Y."/>
            <person name="Zhao Z."/>
        </authorList>
    </citation>
    <scope>NUCLEOTIDE SEQUENCE [LARGE SCALE GENOMIC DNA]</scope>
    <source>
        <strain evidence="5 6">HN897</strain>
    </source>
</reference>
<evidence type="ECO:0000259" key="4">
    <source>
        <dbReference type="PROSITE" id="PS51677"/>
    </source>
</evidence>
<dbReference type="Gene3D" id="3.20.20.370">
    <property type="entry name" value="Glycoside hydrolase/deacetylase"/>
    <property type="match status" value="1"/>
</dbReference>
<gene>
    <name evidence="5" type="ORF">GT360_09035</name>
</gene>
<feature type="chain" id="PRO_5030965930" evidence="3">
    <location>
        <begin position="20"/>
        <end position="339"/>
    </location>
</feature>
<dbReference type="GO" id="GO:0005975">
    <property type="term" value="P:carbohydrate metabolic process"/>
    <property type="evidence" value="ECO:0007669"/>
    <property type="project" value="InterPro"/>
</dbReference>
<evidence type="ECO:0000313" key="6">
    <source>
        <dbReference type="Proteomes" id="UP000464262"/>
    </source>
</evidence>
<evidence type="ECO:0000256" key="3">
    <source>
        <dbReference type="SAM" id="SignalP"/>
    </source>
</evidence>
<dbReference type="InterPro" id="IPR051398">
    <property type="entry name" value="Polysacch_Deacetylase"/>
</dbReference>
<dbReference type="InterPro" id="IPR011330">
    <property type="entry name" value="Glyco_hydro/deAcase_b/a-brl"/>
</dbReference>
<dbReference type="GO" id="GO:0005576">
    <property type="term" value="C:extracellular region"/>
    <property type="evidence" value="ECO:0007669"/>
    <property type="project" value="UniProtKB-SubCell"/>
</dbReference>
<dbReference type="AlphaFoldDB" id="A0A7Z2YE36"/>
<organism evidence="5 6">
    <name type="scientific">Vibrio astriarenae</name>
    <dbReference type="NCBI Taxonomy" id="1481923"/>
    <lineage>
        <taxon>Bacteria</taxon>
        <taxon>Pseudomonadati</taxon>
        <taxon>Pseudomonadota</taxon>
        <taxon>Gammaproteobacteria</taxon>
        <taxon>Vibrionales</taxon>
        <taxon>Vibrionaceae</taxon>
        <taxon>Vibrio</taxon>
    </lineage>
</organism>
<dbReference type="SUPFAM" id="SSF88713">
    <property type="entry name" value="Glycoside hydrolase/deacetylase"/>
    <property type="match status" value="1"/>
</dbReference>
<evidence type="ECO:0000256" key="1">
    <source>
        <dbReference type="ARBA" id="ARBA00004613"/>
    </source>
</evidence>
<dbReference type="EMBL" id="CP047475">
    <property type="protein sequence ID" value="QIA63650.1"/>
    <property type="molecule type" value="Genomic_DNA"/>
</dbReference>